<dbReference type="RefSeq" id="WP_145074293.1">
    <property type="nucleotide sequence ID" value="NZ_CP036425.1"/>
</dbReference>
<dbReference type="CDD" id="cd00093">
    <property type="entry name" value="HTH_XRE"/>
    <property type="match status" value="1"/>
</dbReference>
<dbReference type="InterPro" id="IPR010982">
    <property type="entry name" value="Lambda_DNA-bd_dom_sf"/>
</dbReference>
<dbReference type="PROSITE" id="PS50943">
    <property type="entry name" value="HTH_CROC1"/>
    <property type="match status" value="1"/>
</dbReference>
<dbReference type="SMART" id="SM00530">
    <property type="entry name" value="HTH_XRE"/>
    <property type="match status" value="1"/>
</dbReference>
<dbReference type="KEGG" id="pcor:KS4_05760"/>
<dbReference type="SUPFAM" id="SSF47413">
    <property type="entry name" value="lambda repressor-like DNA-binding domains"/>
    <property type="match status" value="1"/>
</dbReference>
<keyword evidence="1" id="KW-0175">Coiled coil</keyword>
<organism evidence="3 4">
    <name type="scientific">Poriferisphaera corsica</name>
    <dbReference type="NCBI Taxonomy" id="2528020"/>
    <lineage>
        <taxon>Bacteria</taxon>
        <taxon>Pseudomonadati</taxon>
        <taxon>Planctomycetota</taxon>
        <taxon>Phycisphaerae</taxon>
        <taxon>Phycisphaerales</taxon>
        <taxon>Phycisphaeraceae</taxon>
        <taxon>Poriferisphaera</taxon>
    </lineage>
</organism>
<evidence type="ECO:0000259" key="2">
    <source>
        <dbReference type="PROSITE" id="PS50943"/>
    </source>
</evidence>
<feature type="domain" description="HTH cro/C1-type" evidence="2">
    <location>
        <begin position="85"/>
        <end position="140"/>
    </location>
</feature>
<accession>A0A517YQQ3</accession>
<sequence length="147" mass="16391">MPNIQQILKEEISRLARKEIKAQMSGTVKQVALYRKEIVALKREVAGLQRQIASLEKSNKRMSTAKVETAADGQAAMKGISGKRIASKRKALEISAADFAKLVGASMQSVYFWEQGRTKPRNAQLVKLHEIMGIGKREANRRLEEIG</sequence>
<proteinExistence type="predicted"/>
<name>A0A517YQQ3_9BACT</name>
<dbReference type="EMBL" id="CP036425">
    <property type="protein sequence ID" value="QDU32544.1"/>
    <property type="molecule type" value="Genomic_DNA"/>
</dbReference>
<dbReference type="Pfam" id="PF01381">
    <property type="entry name" value="HTH_3"/>
    <property type="match status" value="1"/>
</dbReference>
<dbReference type="GO" id="GO:0003677">
    <property type="term" value="F:DNA binding"/>
    <property type="evidence" value="ECO:0007669"/>
    <property type="project" value="InterPro"/>
</dbReference>
<dbReference type="InterPro" id="IPR001387">
    <property type="entry name" value="Cro/C1-type_HTH"/>
</dbReference>
<dbReference type="Proteomes" id="UP000317369">
    <property type="component" value="Chromosome"/>
</dbReference>
<reference evidence="3 4" key="1">
    <citation type="submission" date="2019-02" db="EMBL/GenBank/DDBJ databases">
        <title>Deep-cultivation of Planctomycetes and their phenomic and genomic characterization uncovers novel biology.</title>
        <authorList>
            <person name="Wiegand S."/>
            <person name="Jogler M."/>
            <person name="Boedeker C."/>
            <person name="Pinto D."/>
            <person name="Vollmers J."/>
            <person name="Rivas-Marin E."/>
            <person name="Kohn T."/>
            <person name="Peeters S.H."/>
            <person name="Heuer A."/>
            <person name="Rast P."/>
            <person name="Oberbeckmann S."/>
            <person name="Bunk B."/>
            <person name="Jeske O."/>
            <person name="Meyerdierks A."/>
            <person name="Storesund J.E."/>
            <person name="Kallscheuer N."/>
            <person name="Luecker S."/>
            <person name="Lage O.M."/>
            <person name="Pohl T."/>
            <person name="Merkel B.J."/>
            <person name="Hornburger P."/>
            <person name="Mueller R.-W."/>
            <person name="Bruemmer F."/>
            <person name="Labrenz M."/>
            <person name="Spormann A.M."/>
            <person name="Op den Camp H."/>
            <person name="Overmann J."/>
            <person name="Amann R."/>
            <person name="Jetten M.S.M."/>
            <person name="Mascher T."/>
            <person name="Medema M.H."/>
            <person name="Devos D.P."/>
            <person name="Kaster A.-K."/>
            <person name="Ovreas L."/>
            <person name="Rohde M."/>
            <person name="Galperin M.Y."/>
            <person name="Jogler C."/>
        </authorList>
    </citation>
    <scope>NUCLEOTIDE SEQUENCE [LARGE SCALE GENOMIC DNA]</scope>
    <source>
        <strain evidence="3 4">KS4</strain>
    </source>
</reference>
<dbReference type="Gene3D" id="1.10.260.40">
    <property type="entry name" value="lambda repressor-like DNA-binding domains"/>
    <property type="match status" value="1"/>
</dbReference>
<dbReference type="OrthoDB" id="5957380at2"/>
<evidence type="ECO:0000256" key="1">
    <source>
        <dbReference type="SAM" id="Coils"/>
    </source>
</evidence>
<keyword evidence="4" id="KW-1185">Reference proteome</keyword>
<evidence type="ECO:0000313" key="4">
    <source>
        <dbReference type="Proteomes" id="UP000317369"/>
    </source>
</evidence>
<gene>
    <name evidence="3" type="ORF">KS4_05760</name>
</gene>
<feature type="coiled-coil region" evidence="1">
    <location>
        <begin position="31"/>
        <end position="65"/>
    </location>
</feature>
<protein>
    <submittedName>
        <fullName evidence="3">Transcriptional repressor DicA</fullName>
    </submittedName>
</protein>
<dbReference type="AlphaFoldDB" id="A0A517YQQ3"/>
<evidence type="ECO:0000313" key="3">
    <source>
        <dbReference type="EMBL" id="QDU32544.1"/>
    </source>
</evidence>